<dbReference type="EMBL" id="LGTE01000031">
    <property type="protein sequence ID" value="KNZ68450.1"/>
    <property type="molecule type" value="Genomic_DNA"/>
</dbReference>
<dbReference type="SUPFAM" id="SSF52172">
    <property type="entry name" value="CheY-like"/>
    <property type="match status" value="1"/>
</dbReference>
<dbReference type="PANTHER" id="PTHR37299:SF1">
    <property type="entry name" value="STAGE 0 SPORULATION PROTEIN A HOMOLOG"/>
    <property type="match status" value="1"/>
</dbReference>
<dbReference type="InterPro" id="IPR011006">
    <property type="entry name" value="CheY-like_superfamily"/>
</dbReference>
<comment type="function">
    <text evidence="2">May play the central regulatory role in sporulation. It may be an element of the effector pathway responsible for the activation of sporulation genes in response to nutritional stress. Spo0A may act in concert with spo0H (a sigma factor) to control the expression of some genes that are critical to the sporulation process.</text>
</comment>
<evidence type="ECO:0000313" key="6">
    <source>
        <dbReference type="EMBL" id="KNZ68450.1"/>
    </source>
</evidence>
<feature type="domain" description="HTH LytTR-type" evidence="5">
    <location>
        <begin position="144"/>
        <end position="249"/>
    </location>
</feature>
<keyword evidence="7" id="KW-1185">Reference proteome</keyword>
<evidence type="ECO:0000256" key="3">
    <source>
        <dbReference type="PROSITE-ProRule" id="PRU00169"/>
    </source>
</evidence>
<dbReference type="PROSITE" id="PS50930">
    <property type="entry name" value="HTH_LYTTR"/>
    <property type="match status" value="1"/>
</dbReference>
<dbReference type="Gene3D" id="2.40.50.1020">
    <property type="entry name" value="LytTr DNA-binding domain"/>
    <property type="match status" value="1"/>
</dbReference>
<dbReference type="GO" id="GO:0000156">
    <property type="term" value="F:phosphorelay response regulator activity"/>
    <property type="evidence" value="ECO:0007669"/>
    <property type="project" value="InterPro"/>
</dbReference>
<feature type="domain" description="Response regulatory" evidence="4">
    <location>
        <begin position="7"/>
        <end position="121"/>
    </location>
</feature>
<dbReference type="PROSITE" id="PS50110">
    <property type="entry name" value="RESPONSE_REGULATORY"/>
    <property type="match status" value="1"/>
</dbReference>
<dbReference type="Proteomes" id="UP000037175">
    <property type="component" value="Unassembled WGS sequence"/>
</dbReference>
<dbReference type="InterPro" id="IPR007492">
    <property type="entry name" value="LytTR_DNA-bd_dom"/>
</dbReference>
<name>A0A0L6VYW9_9FIRM</name>
<dbReference type="SMART" id="SM00850">
    <property type="entry name" value="LytTR"/>
    <property type="match status" value="1"/>
</dbReference>
<evidence type="ECO:0000256" key="2">
    <source>
        <dbReference type="ARBA" id="ARBA00024867"/>
    </source>
</evidence>
<dbReference type="Pfam" id="PF04397">
    <property type="entry name" value="LytTR"/>
    <property type="match status" value="1"/>
</dbReference>
<evidence type="ECO:0000313" key="7">
    <source>
        <dbReference type="Proteomes" id="UP000037175"/>
    </source>
</evidence>
<proteinExistence type="predicted"/>
<accession>A0A0L6VYW9</accession>
<dbReference type="AlphaFoldDB" id="A0A0L6VYW9"/>
<dbReference type="GO" id="GO:0003677">
    <property type="term" value="F:DNA binding"/>
    <property type="evidence" value="ECO:0007669"/>
    <property type="project" value="InterPro"/>
</dbReference>
<feature type="modified residue" description="4-aspartylphosphate" evidence="3">
    <location>
        <position position="58"/>
    </location>
</feature>
<dbReference type="InterPro" id="IPR046947">
    <property type="entry name" value="LytR-like"/>
</dbReference>
<evidence type="ECO:0000259" key="5">
    <source>
        <dbReference type="PROSITE" id="PS50930"/>
    </source>
</evidence>
<keyword evidence="3" id="KW-0597">Phosphoprotein</keyword>
<protein>
    <recommendedName>
        <fullName evidence="1">Stage 0 sporulation protein A homolog</fullName>
    </recommendedName>
</protein>
<evidence type="ECO:0000256" key="1">
    <source>
        <dbReference type="ARBA" id="ARBA00018672"/>
    </source>
</evidence>
<dbReference type="Gene3D" id="3.40.50.2300">
    <property type="match status" value="1"/>
</dbReference>
<dbReference type="RefSeq" id="WP_052218984.1">
    <property type="nucleotide sequence ID" value="NZ_LGTE01000031.1"/>
</dbReference>
<dbReference type="Pfam" id="PF00072">
    <property type="entry name" value="Response_reg"/>
    <property type="match status" value="1"/>
</dbReference>
<dbReference type="PANTHER" id="PTHR37299">
    <property type="entry name" value="TRANSCRIPTIONAL REGULATOR-RELATED"/>
    <property type="match status" value="1"/>
</dbReference>
<organism evidence="6 7">
    <name type="scientific">Thermincola ferriacetica</name>
    <dbReference type="NCBI Taxonomy" id="281456"/>
    <lineage>
        <taxon>Bacteria</taxon>
        <taxon>Bacillati</taxon>
        <taxon>Bacillota</taxon>
        <taxon>Clostridia</taxon>
        <taxon>Eubacteriales</taxon>
        <taxon>Thermincolaceae</taxon>
        <taxon>Thermincola</taxon>
    </lineage>
</organism>
<dbReference type="SMART" id="SM00448">
    <property type="entry name" value="REC"/>
    <property type="match status" value="1"/>
</dbReference>
<sequence length="251" mass="28679">MFDSKYKVVLAEDNEQTRTDLKNILSQFDNVESIVAVSNGQQLVDKAKELDPDPIIVDVEMPELNGIEAVNIILDEGLYPYIIFLTGHSEFALQAFELNAIDYITKPVRIPRLQKAFDKIDAFQKKQEKKLAEIKSILTSREKIFIKTGSNIIFIDVDSIIMVEHKGNKSVIFCKDAEYCTAETLNSLEEKLNFPEFFRSHKGYIINLKYVSQIKPLGNRSYEISFQGINSKALISRSKAQNIFSMLNIRD</sequence>
<gene>
    <name evidence="6" type="ORF">Tfer_3028</name>
</gene>
<dbReference type="InterPro" id="IPR001789">
    <property type="entry name" value="Sig_transdc_resp-reg_receiver"/>
</dbReference>
<evidence type="ECO:0000259" key="4">
    <source>
        <dbReference type="PROSITE" id="PS50110"/>
    </source>
</evidence>
<reference evidence="7" key="1">
    <citation type="submission" date="2015-07" db="EMBL/GenBank/DDBJ databases">
        <title>Complete Genome of Thermincola ferriacetica strain Z-0001T.</title>
        <authorList>
            <person name="Lusk B."/>
            <person name="Badalamenti J.P."/>
            <person name="Parameswaran P."/>
            <person name="Bond D.R."/>
            <person name="Torres C.I."/>
        </authorList>
    </citation>
    <scope>NUCLEOTIDE SEQUENCE [LARGE SCALE GENOMIC DNA]</scope>
    <source>
        <strain evidence="7">Z-0001</strain>
    </source>
</reference>
<comment type="caution">
    <text evidence="6">The sequence shown here is derived from an EMBL/GenBank/DDBJ whole genome shotgun (WGS) entry which is preliminary data.</text>
</comment>